<reference evidence="2 3" key="1">
    <citation type="submission" date="2019-07" db="EMBL/GenBank/DDBJ databases">
        <title>Whole genome shotgun sequence of Cellulomonas composti NBRC 100758.</title>
        <authorList>
            <person name="Hosoyama A."/>
            <person name="Uohara A."/>
            <person name="Ohji S."/>
            <person name="Ichikawa N."/>
        </authorList>
    </citation>
    <scope>NUCLEOTIDE SEQUENCE [LARGE SCALE GENOMIC DNA]</scope>
    <source>
        <strain evidence="2 3">NBRC 100758</strain>
    </source>
</reference>
<keyword evidence="3" id="KW-1185">Reference proteome</keyword>
<keyword evidence="1" id="KW-1133">Transmembrane helix</keyword>
<comment type="caution">
    <text evidence="2">The sequence shown here is derived from an EMBL/GenBank/DDBJ whole genome shotgun (WGS) entry which is preliminary data.</text>
</comment>
<feature type="transmembrane region" description="Helical" evidence="1">
    <location>
        <begin position="45"/>
        <end position="64"/>
    </location>
</feature>
<feature type="transmembrane region" description="Helical" evidence="1">
    <location>
        <begin position="20"/>
        <end position="39"/>
    </location>
</feature>
<proteinExistence type="predicted"/>
<organism evidence="2 3">
    <name type="scientific">Cellulomonas composti</name>
    <dbReference type="NCBI Taxonomy" id="266130"/>
    <lineage>
        <taxon>Bacteria</taxon>
        <taxon>Bacillati</taxon>
        <taxon>Actinomycetota</taxon>
        <taxon>Actinomycetes</taxon>
        <taxon>Micrococcales</taxon>
        <taxon>Cellulomonadaceae</taxon>
        <taxon>Cellulomonas</taxon>
    </lineage>
</organism>
<protein>
    <recommendedName>
        <fullName evidence="4">DUF2530 domain-containing protein</fullName>
    </recommendedName>
</protein>
<keyword evidence="1" id="KW-0812">Transmembrane</keyword>
<dbReference type="RefSeq" id="WP_146843485.1">
    <property type="nucleotide sequence ID" value="NZ_BJWG01000012.1"/>
</dbReference>
<dbReference type="AlphaFoldDB" id="A0A511JCW7"/>
<sequence length="68" mass="6937">MPSPTHAPPPPVAVDLARVVQVGLALWAIGLVVTVGLALTDVTDWVPAATCGAGIAIGFAALAWTRRH</sequence>
<evidence type="ECO:0008006" key="4">
    <source>
        <dbReference type="Google" id="ProtNLM"/>
    </source>
</evidence>
<gene>
    <name evidence="2" type="ORF">CCO02nite_25060</name>
</gene>
<evidence type="ECO:0000256" key="1">
    <source>
        <dbReference type="SAM" id="Phobius"/>
    </source>
</evidence>
<name>A0A511JCW7_9CELL</name>
<keyword evidence="1" id="KW-0472">Membrane</keyword>
<evidence type="ECO:0000313" key="3">
    <source>
        <dbReference type="Proteomes" id="UP000321720"/>
    </source>
</evidence>
<evidence type="ECO:0000313" key="2">
    <source>
        <dbReference type="EMBL" id="GEL95848.1"/>
    </source>
</evidence>
<accession>A0A511JCW7</accession>
<dbReference type="Proteomes" id="UP000321720">
    <property type="component" value="Unassembled WGS sequence"/>
</dbReference>
<dbReference type="EMBL" id="BJWG01000012">
    <property type="protein sequence ID" value="GEL95848.1"/>
    <property type="molecule type" value="Genomic_DNA"/>
</dbReference>